<keyword evidence="2" id="KW-1185">Reference proteome</keyword>
<evidence type="ECO:0000313" key="1">
    <source>
        <dbReference type="EMBL" id="KAE8377846.1"/>
    </source>
</evidence>
<organism evidence="1 2">
    <name type="scientific">Aspergillus bertholletiae</name>
    <dbReference type="NCBI Taxonomy" id="1226010"/>
    <lineage>
        <taxon>Eukaryota</taxon>
        <taxon>Fungi</taxon>
        <taxon>Dikarya</taxon>
        <taxon>Ascomycota</taxon>
        <taxon>Pezizomycotina</taxon>
        <taxon>Eurotiomycetes</taxon>
        <taxon>Eurotiomycetidae</taxon>
        <taxon>Eurotiales</taxon>
        <taxon>Aspergillaceae</taxon>
        <taxon>Aspergillus</taxon>
        <taxon>Aspergillus subgen. Circumdati</taxon>
    </lineage>
</organism>
<dbReference type="AlphaFoldDB" id="A0A5N7B7W0"/>
<protein>
    <submittedName>
        <fullName evidence="1">Uncharacterized protein</fullName>
    </submittedName>
</protein>
<dbReference type="OrthoDB" id="4203839at2759"/>
<proteinExistence type="predicted"/>
<name>A0A5N7B7W0_9EURO</name>
<sequence>MAIEKLHHVPGSGSLHGLTYADGISLLQTRVKATQERLKEVEAALNRCHEYRARDIETVSEQRIKILELEDLIQKQKTTISNQSKAIADPKTIRIRQSTVPVPIFPLTPSTTTQPRPTVRLPHSNIPSSASPYSPSVFAPSLPSIDLPVSIIPQGNLTSLKENSKSSLGGKEDNLPPNTWSLGSSFDVKTVIPLISARLQSLFSTTQMFGHMYTNFPSIQFDSQLNPQVKEYVMSISDKIHASTLLGNPCTRLCVVSKAINFNLVHEILQPTVVQGFDAQIDRETKEIQKYLTTGMLSSLQLPLAGIDELSGIDTPAVVRHSLLIARAHHIQAVVKPPKFSEFNQNNTHSHMEKLWRLIAPLTHDPLNQYQAAWMDLQDILIEAQALAIALYSLPFEYSFKFPAVNEKFEPGTMVNGDLLIGGDPQTVKQNCALVRLGVTPTISIQDNSTAPVNVGLVGRAKVLLRPPP</sequence>
<dbReference type="Proteomes" id="UP000326198">
    <property type="component" value="Unassembled WGS sequence"/>
</dbReference>
<gene>
    <name evidence="1" type="ORF">BDV26DRAFT_262810</name>
</gene>
<dbReference type="EMBL" id="ML736217">
    <property type="protein sequence ID" value="KAE8377846.1"/>
    <property type="molecule type" value="Genomic_DNA"/>
</dbReference>
<evidence type="ECO:0000313" key="2">
    <source>
        <dbReference type="Proteomes" id="UP000326198"/>
    </source>
</evidence>
<accession>A0A5N7B7W0</accession>
<reference evidence="1 2" key="1">
    <citation type="submission" date="2019-04" db="EMBL/GenBank/DDBJ databases">
        <title>Friends and foes A comparative genomics studyof 23 Aspergillus species from section Flavi.</title>
        <authorList>
            <consortium name="DOE Joint Genome Institute"/>
            <person name="Kjaerbolling I."/>
            <person name="Vesth T."/>
            <person name="Frisvad J.C."/>
            <person name="Nybo J.L."/>
            <person name="Theobald S."/>
            <person name="Kildgaard S."/>
            <person name="Isbrandt T."/>
            <person name="Kuo A."/>
            <person name="Sato A."/>
            <person name="Lyhne E.K."/>
            <person name="Kogle M.E."/>
            <person name="Wiebenga A."/>
            <person name="Kun R.S."/>
            <person name="Lubbers R.J."/>
            <person name="Makela M.R."/>
            <person name="Barry K."/>
            <person name="Chovatia M."/>
            <person name="Clum A."/>
            <person name="Daum C."/>
            <person name="Haridas S."/>
            <person name="He G."/>
            <person name="LaButti K."/>
            <person name="Lipzen A."/>
            <person name="Mondo S."/>
            <person name="Riley R."/>
            <person name="Salamov A."/>
            <person name="Simmons B.A."/>
            <person name="Magnuson J.K."/>
            <person name="Henrissat B."/>
            <person name="Mortensen U.H."/>
            <person name="Larsen T.O."/>
            <person name="Devries R.P."/>
            <person name="Grigoriev I.V."/>
            <person name="Machida M."/>
            <person name="Baker S.E."/>
            <person name="Andersen M.R."/>
        </authorList>
    </citation>
    <scope>NUCLEOTIDE SEQUENCE [LARGE SCALE GENOMIC DNA]</scope>
    <source>
        <strain evidence="1 2">IBT 29228</strain>
    </source>
</reference>